<proteinExistence type="predicted"/>
<keyword evidence="2" id="KW-0326">Glycosidase</keyword>
<dbReference type="EC" id="3.2.1.22" evidence="2"/>
<comment type="caution">
    <text evidence="2">The sequence shown here is derived from an EMBL/GenBank/DDBJ whole genome shotgun (WGS) entry which is preliminary data.</text>
</comment>
<dbReference type="GO" id="GO:0004557">
    <property type="term" value="F:alpha-galactosidase activity"/>
    <property type="evidence" value="ECO:0007669"/>
    <property type="project" value="UniProtKB-EC"/>
</dbReference>
<evidence type="ECO:0000313" key="3">
    <source>
        <dbReference type="Proteomes" id="UP000009352"/>
    </source>
</evidence>
<feature type="region of interest" description="Disordered" evidence="1">
    <location>
        <begin position="76"/>
        <end position="103"/>
    </location>
</feature>
<dbReference type="AlphaFoldDB" id="A0AB33XY81"/>
<dbReference type="NCBIfam" id="NF040509">
    <property type="entry name" value="Lacto_palin_RPT"/>
    <property type="match status" value="2"/>
</dbReference>
<organism evidence="2 3">
    <name type="scientific">Lacticaseibacillus rhamnosus LRHMDP3</name>
    <dbReference type="NCBI Taxonomy" id="1203259"/>
    <lineage>
        <taxon>Bacteria</taxon>
        <taxon>Bacillati</taxon>
        <taxon>Bacillota</taxon>
        <taxon>Bacilli</taxon>
        <taxon>Lactobacillales</taxon>
        <taxon>Lactobacillaceae</taxon>
        <taxon>Lacticaseibacillus</taxon>
    </lineage>
</organism>
<sequence length="129" mass="14179">MPWAYLRHHHTKNRHIQHASATFKCSKREGLKTSEKVSITFHHNTLAGAGICVKDLGRNGQSPVITLKATYTPVSKRAGSRSLSITRSPAQKPAHKDLGRNDQTRVITPKATYVLSYAHNALPGAEVCV</sequence>
<accession>A0AB33XY81</accession>
<gene>
    <name evidence="2" type="ORF">LRHMDP3_8</name>
</gene>
<name>A0AB33XY81_LACRH</name>
<evidence type="ECO:0000313" key="2">
    <source>
        <dbReference type="EMBL" id="EKS53476.1"/>
    </source>
</evidence>
<reference evidence="2 3" key="1">
    <citation type="journal article" date="2013" name="Genome Announc.">
        <title>Draft Genome Sequence of Staphylococcus simulans UMC-CNS-990, Isolated from a Case of Chronic Bovine Mastitis.</title>
        <authorList>
            <person name="Calcutt M.J."/>
            <person name="Foecking M.F."/>
            <person name="Hsieh H.Y."/>
            <person name="Perry J."/>
            <person name="Stewart G.C."/>
            <person name="Middleton J.R."/>
        </authorList>
    </citation>
    <scope>NUCLEOTIDE SEQUENCE [LARGE SCALE GENOMIC DNA]</scope>
    <source>
        <strain evidence="2 3">LRHMDP3</strain>
    </source>
</reference>
<feature type="compositionally biased region" description="Basic and acidic residues" evidence="1">
    <location>
        <begin position="94"/>
        <end position="103"/>
    </location>
</feature>
<dbReference type="Proteomes" id="UP000009352">
    <property type="component" value="Unassembled WGS sequence"/>
</dbReference>
<evidence type="ECO:0000256" key="1">
    <source>
        <dbReference type="SAM" id="MobiDB-lite"/>
    </source>
</evidence>
<dbReference type="AntiFam" id="ANF00266">
    <property type="entry name" value="DNA repeat translations related to WP_020751851.1"/>
</dbReference>
<protein>
    <submittedName>
        <fullName evidence="2">Alpha-galactosidase</fullName>
        <ecNumber evidence="2">3.2.1.22</ecNumber>
    </submittedName>
</protein>
<keyword evidence="2" id="KW-0378">Hydrolase</keyword>
<dbReference type="EMBL" id="AMQX01000001">
    <property type="protein sequence ID" value="EKS53476.1"/>
    <property type="molecule type" value="Genomic_DNA"/>
</dbReference>